<reference evidence="4" key="1">
    <citation type="journal article" date="2010" name="Nature">
        <title>The Amphimedon queenslandica genome and the evolution of animal complexity.</title>
        <authorList>
            <person name="Srivastava M."/>
            <person name="Simakov O."/>
            <person name="Chapman J."/>
            <person name="Fahey B."/>
            <person name="Gauthier M.E."/>
            <person name="Mitros T."/>
            <person name="Richards G.S."/>
            <person name="Conaco C."/>
            <person name="Dacre M."/>
            <person name="Hellsten U."/>
            <person name="Larroux C."/>
            <person name="Putnam N.H."/>
            <person name="Stanke M."/>
            <person name="Adamska M."/>
            <person name="Darling A."/>
            <person name="Degnan S.M."/>
            <person name="Oakley T.H."/>
            <person name="Plachetzki D.C."/>
            <person name="Zhai Y."/>
            <person name="Adamski M."/>
            <person name="Calcino A."/>
            <person name="Cummins S.F."/>
            <person name="Goodstein D.M."/>
            <person name="Harris C."/>
            <person name="Jackson D.J."/>
            <person name="Leys S.P."/>
            <person name="Shu S."/>
            <person name="Woodcroft B.J."/>
            <person name="Vervoort M."/>
            <person name="Kosik K.S."/>
            <person name="Manning G."/>
            <person name="Degnan B.M."/>
            <person name="Rokhsar D.S."/>
        </authorList>
    </citation>
    <scope>NUCLEOTIDE SEQUENCE [LARGE SCALE GENOMIC DNA]</scope>
</reference>
<keyword evidence="2" id="KW-0472">Membrane</keyword>
<dbReference type="InParanoid" id="A0A1X7VJJ9"/>
<evidence type="ECO:0000313" key="3">
    <source>
        <dbReference type="EnsemblMetazoa" id="Aqu2.1.39637_001"/>
    </source>
</evidence>
<gene>
    <name evidence="3" type="primary">109580279</name>
</gene>
<evidence type="ECO:0000256" key="2">
    <source>
        <dbReference type="SAM" id="Phobius"/>
    </source>
</evidence>
<reference evidence="3" key="2">
    <citation type="submission" date="2017-05" db="UniProtKB">
        <authorList>
            <consortium name="EnsemblMetazoa"/>
        </authorList>
    </citation>
    <scope>IDENTIFICATION</scope>
</reference>
<feature type="compositionally biased region" description="Polar residues" evidence="1">
    <location>
        <begin position="52"/>
        <end position="61"/>
    </location>
</feature>
<dbReference type="EnsemblMetazoa" id="XM_019993299.1">
    <property type="protein sequence ID" value="XP_019848858.1"/>
    <property type="gene ID" value="LOC109580279"/>
</dbReference>
<accession>A0A1X7VJJ9</accession>
<dbReference type="EnsemblMetazoa" id="Aqu2.1.39637_001">
    <property type="protein sequence ID" value="Aqu2.1.39637_001"/>
    <property type="gene ID" value="Aqu2.1.39637"/>
</dbReference>
<keyword evidence="2" id="KW-0812">Transmembrane</keyword>
<feature type="transmembrane region" description="Helical" evidence="2">
    <location>
        <begin position="16"/>
        <end position="35"/>
    </location>
</feature>
<dbReference type="KEGG" id="aqu:109580279"/>
<organism evidence="3">
    <name type="scientific">Amphimedon queenslandica</name>
    <name type="common">Sponge</name>
    <dbReference type="NCBI Taxonomy" id="400682"/>
    <lineage>
        <taxon>Eukaryota</taxon>
        <taxon>Metazoa</taxon>
        <taxon>Porifera</taxon>
        <taxon>Demospongiae</taxon>
        <taxon>Heteroscleromorpha</taxon>
        <taxon>Haplosclerida</taxon>
        <taxon>Niphatidae</taxon>
        <taxon>Amphimedon</taxon>
    </lineage>
</organism>
<dbReference type="Proteomes" id="UP000007879">
    <property type="component" value="Unassembled WGS sequence"/>
</dbReference>
<keyword evidence="2" id="KW-1133">Transmembrane helix</keyword>
<sequence>MDSSKGSSNGSPKKRLILIAAAIIMSLVLVSFLWGRRTLNYKPPESVLPFNNIDSANSTQPSKEEPSTHESFINHTINCELQVNGEVNGDKKNLSVVILGGMSQIGMQLALSLSSLSSVTVLEDLLNVDSDPMKWDRWTELVNNKHINAFIIEFKDEAKLQAELKKASPSTIIYVPTLLLHPVNLGPGNVTHSASYGTIIMKLFLRVIEVIRREFKSQLLFLSVGNKGNDYKKLNFIYRQWFQSLENVFNAYRNLHSEFSGSVIKLPPFIGEWRDLNAPLPVNGDNQWYIKDVIKVLENIIMSRNDKNCSFYSFDSPSALSLKRTKYSDAIRHIRKWEEKYTSDLRASRNFTIGAYFSHLTDNFYHRKVLNNRFSYMQKWIKSSYKFGLQSVIFHDNLHPMFVERIIEKFNNPKPIFLKVKSRNKKSPNDQRFYFVYEYLLRNKDVNMVMVNDVKDVEFLTDPALIMKAIGDYFYVGKDTGFILYTNSIQRRDFQKCYANGNAWMIEESMRLHGFLNVGVLGGTRASMLASLAYFVHCLDRTSTDQCCCDMSIAQYIYHTVYFDQLFIGYPFNMAFKNGEPGPFGMAVKHKDTFEEI</sequence>
<keyword evidence="4" id="KW-1185">Reference proteome</keyword>
<evidence type="ECO:0000313" key="4">
    <source>
        <dbReference type="Proteomes" id="UP000007879"/>
    </source>
</evidence>
<evidence type="ECO:0000256" key="1">
    <source>
        <dbReference type="SAM" id="MobiDB-lite"/>
    </source>
</evidence>
<proteinExistence type="predicted"/>
<feature type="region of interest" description="Disordered" evidence="1">
    <location>
        <begin position="50"/>
        <end position="70"/>
    </location>
</feature>
<name>A0A1X7VJJ9_AMPQE</name>
<dbReference type="AlphaFoldDB" id="A0A1X7VJJ9"/>
<protein>
    <submittedName>
        <fullName evidence="3">Uncharacterized protein</fullName>
    </submittedName>
</protein>